<dbReference type="EMBL" id="DS547127">
    <property type="protein sequence ID" value="EDR02944.1"/>
    <property type="molecule type" value="Genomic_DNA"/>
</dbReference>
<evidence type="ECO:0000313" key="1">
    <source>
        <dbReference type="EMBL" id="EDR02944.1"/>
    </source>
</evidence>
<evidence type="ECO:0000313" key="2">
    <source>
        <dbReference type="Proteomes" id="UP000001194"/>
    </source>
</evidence>
<accession>B0DR64</accession>
<keyword evidence="2" id="KW-1185">Reference proteome</keyword>
<dbReference type="OrthoDB" id="2393824at2759"/>
<protein>
    <submittedName>
        <fullName evidence="1">Predicted protein</fullName>
    </submittedName>
</protein>
<name>B0DR64_LACBS</name>
<dbReference type="AlphaFoldDB" id="B0DR64"/>
<organism evidence="2">
    <name type="scientific">Laccaria bicolor (strain S238N-H82 / ATCC MYA-4686)</name>
    <name type="common">Bicoloured deceiver</name>
    <name type="synonym">Laccaria laccata var. bicolor</name>
    <dbReference type="NCBI Taxonomy" id="486041"/>
    <lineage>
        <taxon>Eukaryota</taxon>
        <taxon>Fungi</taxon>
        <taxon>Dikarya</taxon>
        <taxon>Basidiomycota</taxon>
        <taxon>Agaricomycotina</taxon>
        <taxon>Agaricomycetes</taxon>
        <taxon>Agaricomycetidae</taxon>
        <taxon>Agaricales</taxon>
        <taxon>Agaricineae</taxon>
        <taxon>Hydnangiaceae</taxon>
        <taxon>Laccaria</taxon>
    </lineage>
</organism>
<proteinExistence type="predicted"/>
<sequence>MGPDLIFVLRLADGKTTWVALQAKFSSGQNGSLSRPFLKRVMRSVTPSNFFFDKASYMA</sequence>
<dbReference type="Proteomes" id="UP000001194">
    <property type="component" value="Unassembled WGS sequence"/>
</dbReference>
<reference evidence="1 2" key="1">
    <citation type="journal article" date="2008" name="Nature">
        <title>The genome of Laccaria bicolor provides insights into mycorrhizal symbiosis.</title>
        <authorList>
            <person name="Martin F."/>
            <person name="Aerts A."/>
            <person name="Ahren D."/>
            <person name="Brun A."/>
            <person name="Danchin E.G.J."/>
            <person name="Duchaussoy F."/>
            <person name="Gibon J."/>
            <person name="Kohler A."/>
            <person name="Lindquist E."/>
            <person name="Pereda V."/>
            <person name="Salamov A."/>
            <person name="Shapiro H.J."/>
            <person name="Wuyts J."/>
            <person name="Blaudez D."/>
            <person name="Buee M."/>
            <person name="Brokstein P."/>
            <person name="Canbaeck B."/>
            <person name="Cohen D."/>
            <person name="Courty P.E."/>
            <person name="Coutinho P.M."/>
            <person name="Delaruelle C."/>
            <person name="Detter J.C."/>
            <person name="Deveau A."/>
            <person name="DiFazio S."/>
            <person name="Duplessis S."/>
            <person name="Fraissinet-Tachet L."/>
            <person name="Lucic E."/>
            <person name="Frey-Klett P."/>
            <person name="Fourrey C."/>
            <person name="Feussner I."/>
            <person name="Gay G."/>
            <person name="Grimwood J."/>
            <person name="Hoegger P.J."/>
            <person name="Jain P."/>
            <person name="Kilaru S."/>
            <person name="Labbe J."/>
            <person name="Lin Y.C."/>
            <person name="Legue V."/>
            <person name="Le Tacon F."/>
            <person name="Marmeisse R."/>
            <person name="Melayah D."/>
            <person name="Montanini B."/>
            <person name="Muratet M."/>
            <person name="Nehls U."/>
            <person name="Niculita-Hirzel H."/>
            <person name="Oudot-Le Secq M.P."/>
            <person name="Peter M."/>
            <person name="Quesneville H."/>
            <person name="Rajashekar B."/>
            <person name="Reich M."/>
            <person name="Rouhier N."/>
            <person name="Schmutz J."/>
            <person name="Yin T."/>
            <person name="Chalot M."/>
            <person name="Henrissat B."/>
            <person name="Kuees U."/>
            <person name="Lucas S."/>
            <person name="Van de Peer Y."/>
            <person name="Podila G.K."/>
            <person name="Polle A."/>
            <person name="Pukkila P.J."/>
            <person name="Richardson P.M."/>
            <person name="Rouze P."/>
            <person name="Sanders I.R."/>
            <person name="Stajich J.E."/>
            <person name="Tunlid A."/>
            <person name="Tuskan G."/>
            <person name="Grigoriev I.V."/>
        </authorList>
    </citation>
    <scope>NUCLEOTIDE SEQUENCE [LARGE SCALE GENOMIC DNA]</scope>
    <source>
        <strain evidence="2">S238N-H82 / ATCC MYA-4686</strain>
    </source>
</reference>
<dbReference type="KEGG" id="lbc:LACBIDRAFT_307849"/>
<dbReference type="HOGENOM" id="CLU_2961200_0_0_1"/>
<dbReference type="InParanoid" id="B0DR64"/>
<gene>
    <name evidence="1" type="ORF">LACBIDRAFT_307849</name>
</gene>
<dbReference type="RefSeq" id="XP_001886367.1">
    <property type="nucleotide sequence ID" value="XM_001886332.1"/>
</dbReference>
<dbReference type="GeneID" id="6082047"/>